<evidence type="ECO:0000256" key="5">
    <source>
        <dbReference type="HAMAP-Rule" id="MF_00651"/>
    </source>
</evidence>
<name>A0A0F4PVS1_9GAMM</name>
<evidence type="ECO:0000313" key="8">
    <source>
        <dbReference type="Proteomes" id="UP000033664"/>
    </source>
</evidence>
<dbReference type="Pfam" id="PF03652">
    <property type="entry name" value="RuvX"/>
    <property type="match status" value="1"/>
</dbReference>
<dbReference type="GO" id="GO:0004518">
    <property type="term" value="F:nuclease activity"/>
    <property type="evidence" value="ECO:0007669"/>
    <property type="project" value="UniProtKB-KW"/>
</dbReference>
<dbReference type="Gene3D" id="3.30.420.140">
    <property type="entry name" value="YqgF/RNase H-like domain"/>
    <property type="match status" value="1"/>
</dbReference>
<dbReference type="GO" id="GO:0016788">
    <property type="term" value="F:hydrolase activity, acting on ester bonds"/>
    <property type="evidence" value="ECO:0007669"/>
    <property type="project" value="UniProtKB-UniRule"/>
</dbReference>
<dbReference type="EMBL" id="JXXZ01000010">
    <property type="protein sequence ID" value="KJY98401.1"/>
    <property type="molecule type" value="Genomic_DNA"/>
</dbReference>
<protein>
    <recommendedName>
        <fullName evidence="5">Putative pre-16S rRNA nuclease</fullName>
        <ecNumber evidence="5">3.1.-.-</ecNumber>
    </recommendedName>
</protein>
<dbReference type="PANTHER" id="PTHR33317:SF4">
    <property type="entry name" value="POLYNUCLEOTIDYL TRANSFERASE, RIBONUCLEASE H-LIKE SUPERFAMILY PROTEIN"/>
    <property type="match status" value="1"/>
</dbReference>
<dbReference type="PATRIC" id="fig|151081.8.peg.2159"/>
<evidence type="ECO:0000256" key="4">
    <source>
        <dbReference type="ARBA" id="ARBA00022801"/>
    </source>
</evidence>
<keyword evidence="8" id="KW-1185">Reference proteome</keyword>
<keyword evidence="1 5" id="KW-0963">Cytoplasm</keyword>
<dbReference type="SMART" id="SM00732">
    <property type="entry name" value="YqgFc"/>
    <property type="match status" value="1"/>
</dbReference>
<dbReference type="GO" id="GO:0005829">
    <property type="term" value="C:cytosol"/>
    <property type="evidence" value="ECO:0007669"/>
    <property type="project" value="TreeGrafter"/>
</dbReference>
<evidence type="ECO:0000259" key="6">
    <source>
        <dbReference type="SMART" id="SM00732"/>
    </source>
</evidence>
<reference evidence="7 8" key="1">
    <citation type="journal article" date="2015" name="BMC Genomics">
        <title>Genome mining reveals unlocked bioactive potential of marine Gram-negative bacteria.</title>
        <authorList>
            <person name="Machado H."/>
            <person name="Sonnenschein E.C."/>
            <person name="Melchiorsen J."/>
            <person name="Gram L."/>
        </authorList>
    </citation>
    <scope>NUCLEOTIDE SEQUENCE [LARGE SCALE GENOMIC DNA]</scope>
    <source>
        <strain evidence="7 8">S3137</strain>
    </source>
</reference>
<dbReference type="FunFam" id="3.30.420.140:FF:000002">
    <property type="entry name" value="Putative pre-16S rRNA nuclease"/>
    <property type="match status" value="1"/>
</dbReference>
<evidence type="ECO:0000256" key="2">
    <source>
        <dbReference type="ARBA" id="ARBA00022517"/>
    </source>
</evidence>
<dbReference type="CDD" id="cd16964">
    <property type="entry name" value="YqgF"/>
    <property type="match status" value="1"/>
</dbReference>
<dbReference type="Proteomes" id="UP000033664">
    <property type="component" value="Unassembled WGS sequence"/>
</dbReference>
<dbReference type="eggNOG" id="COG0816">
    <property type="taxonomic scope" value="Bacteria"/>
</dbReference>
<dbReference type="EC" id="3.1.-.-" evidence="5"/>
<dbReference type="GO" id="GO:0000967">
    <property type="term" value="P:rRNA 5'-end processing"/>
    <property type="evidence" value="ECO:0007669"/>
    <property type="project" value="UniProtKB-UniRule"/>
</dbReference>
<comment type="similarity">
    <text evidence="5">Belongs to the YqgF HJR family.</text>
</comment>
<comment type="subcellular location">
    <subcellularLocation>
        <location evidence="5">Cytoplasm</location>
    </subcellularLocation>
</comment>
<dbReference type="InterPro" id="IPR006641">
    <property type="entry name" value="YqgF/RNaseH-like_dom"/>
</dbReference>
<organism evidence="7 8">
    <name type="scientific">Pseudoalteromonas ruthenica</name>
    <dbReference type="NCBI Taxonomy" id="151081"/>
    <lineage>
        <taxon>Bacteria</taxon>
        <taxon>Pseudomonadati</taxon>
        <taxon>Pseudomonadota</taxon>
        <taxon>Gammaproteobacteria</taxon>
        <taxon>Alteromonadales</taxon>
        <taxon>Pseudoalteromonadaceae</taxon>
        <taxon>Pseudoalteromonas</taxon>
    </lineage>
</organism>
<dbReference type="NCBIfam" id="TIGR00250">
    <property type="entry name" value="RNAse_H_YqgF"/>
    <property type="match status" value="1"/>
</dbReference>
<gene>
    <name evidence="7" type="ORF">TW72_11690</name>
</gene>
<comment type="function">
    <text evidence="5">Could be a nuclease involved in processing of the 5'-end of pre-16S rRNA.</text>
</comment>
<evidence type="ECO:0000313" key="7">
    <source>
        <dbReference type="EMBL" id="KJY98401.1"/>
    </source>
</evidence>
<dbReference type="HAMAP" id="MF_00651">
    <property type="entry name" value="Nuclease_YqgF"/>
    <property type="match status" value="1"/>
</dbReference>
<evidence type="ECO:0000256" key="1">
    <source>
        <dbReference type="ARBA" id="ARBA00022490"/>
    </source>
</evidence>
<dbReference type="GeneID" id="58229153"/>
<evidence type="ECO:0000256" key="3">
    <source>
        <dbReference type="ARBA" id="ARBA00022722"/>
    </source>
</evidence>
<feature type="domain" description="YqgF/RNase H-like" evidence="6">
    <location>
        <begin position="12"/>
        <end position="112"/>
    </location>
</feature>
<keyword evidence="3 5" id="KW-0540">Nuclease</keyword>
<dbReference type="OrthoDB" id="9796140at2"/>
<dbReference type="PANTHER" id="PTHR33317">
    <property type="entry name" value="POLYNUCLEOTIDYL TRANSFERASE, RIBONUCLEASE H-LIKE SUPERFAMILY PROTEIN"/>
    <property type="match status" value="1"/>
</dbReference>
<comment type="caution">
    <text evidence="7">The sequence shown here is derived from an EMBL/GenBank/DDBJ whole genome shotgun (WGS) entry which is preliminary data.</text>
</comment>
<dbReference type="InterPro" id="IPR012337">
    <property type="entry name" value="RNaseH-like_sf"/>
</dbReference>
<accession>A0A0F4PVS1</accession>
<sequence length="149" mass="16162">MSESSSSKMGQRSVMGFDFGTKSIGAAIGQELTGTANGLRAIKARDGIPNWDDVRTLVDEWQPDLLVVGLPLNMDGSEQELTRRARKFANRLHNQTGLPVQTQDERLTTAAAKEQLFAEGGYRNLSKGNIDNASAVLILESFFAAQGGY</sequence>
<dbReference type="RefSeq" id="WP_022946314.1">
    <property type="nucleotide sequence ID" value="NZ_CP023396.1"/>
</dbReference>
<proteinExistence type="inferred from homology"/>
<dbReference type="AlphaFoldDB" id="A0A0F4PVS1"/>
<keyword evidence="4 5" id="KW-0378">Hydrolase</keyword>
<keyword evidence="2 5" id="KW-0690">Ribosome biogenesis</keyword>
<dbReference type="InterPro" id="IPR005227">
    <property type="entry name" value="YqgF"/>
</dbReference>
<dbReference type="SUPFAM" id="SSF53098">
    <property type="entry name" value="Ribonuclease H-like"/>
    <property type="match status" value="1"/>
</dbReference>
<dbReference type="InterPro" id="IPR037027">
    <property type="entry name" value="YqgF/RNaseH-like_dom_sf"/>
</dbReference>